<dbReference type="InterPro" id="IPR000683">
    <property type="entry name" value="Gfo/Idh/MocA-like_OxRdtase_N"/>
</dbReference>
<evidence type="ECO:0000259" key="1">
    <source>
        <dbReference type="Pfam" id="PF01408"/>
    </source>
</evidence>
<accession>A0A6G7KA72</accession>
<dbReference type="Proteomes" id="UP000501451">
    <property type="component" value="Chromosome"/>
</dbReference>
<proteinExistence type="predicted"/>
<dbReference type="GO" id="GO:0000166">
    <property type="term" value="F:nucleotide binding"/>
    <property type="evidence" value="ECO:0007669"/>
    <property type="project" value="InterPro"/>
</dbReference>
<dbReference type="EMBL" id="CP049740">
    <property type="protein sequence ID" value="QII82169.1"/>
    <property type="molecule type" value="Genomic_DNA"/>
</dbReference>
<dbReference type="Gene3D" id="3.30.360.10">
    <property type="entry name" value="Dihydrodipicolinate Reductase, domain 2"/>
    <property type="match status" value="1"/>
</dbReference>
<organism evidence="3 4">
    <name type="scientific">Jeotgalibaca arthritidis</name>
    <dbReference type="NCBI Taxonomy" id="1868794"/>
    <lineage>
        <taxon>Bacteria</taxon>
        <taxon>Bacillati</taxon>
        <taxon>Bacillota</taxon>
        <taxon>Bacilli</taxon>
        <taxon>Lactobacillales</taxon>
        <taxon>Carnobacteriaceae</taxon>
        <taxon>Jeotgalibaca</taxon>
    </lineage>
</organism>
<dbReference type="InterPro" id="IPR051317">
    <property type="entry name" value="Gfo/Idh/MocA_oxidoreduct"/>
</dbReference>
<evidence type="ECO:0000313" key="3">
    <source>
        <dbReference type="EMBL" id="QII82169.1"/>
    </source>
</evidence>
<dbReference type="PANTHER" id="PTHR43708">
    <property type="entry name" value="CONSERVED EXPRESSED OXIDOREDUCTASE (EUROFUNG)"/>
    <property type="match status" value="1"/>
</dbReference>
<evidence type="ECO:0000259" key="2">
    <source>
        <dbReference type="Pfam" id="PF21378"/>
    </source>
</evidence>
<dbReference type="SUPFAM" id="SSF55347">
    <property type="entry name" value="Glyceraldehyde-3-phosphate dehydrogenase-like, C-terminal domain"/>
    <property type="match status" value="1"/>
</dbReference>
<dbReference type="RefSeq" id="WP_166162237.1">
    <property type="nucleotide sequence ID" value="NZ_CP049740.1"/>
</dbReference>
<dbReference type="InterPro" id="IPR048477">
    <property type="entry name" value="YceM-like_C"/>
</dbReference>
<protein>
    <submittedName>
        <fullName evidence="3">Gfo/Idh/MocA family oxidoreductase</fullName>
    </submittedName>
</protein>
<feature type="domain" description="Gfo/Idh/MocA-like oxidoreductase N-terminal" evidence="1">
    <location>
        <begin position="2"/>
        <end position="121"/>
    </location>
</feature>
<name>A0A6G7KA72_9LACT</name>
<dbReference type="SUPFAM" id="SSF51735">
    <property type="entry name" value="NAD(P)-binding Rossmann-fold domains"/>
    <property type="match status" value="1"/>
</dbReference>
<sequence length="299" mass="33407">MLKVGVIGIGNIAQKAYLPVMATMHDQVEWHLFTRNQDKLAAVGKQQQFSHLHPSVDSLIDAGIDAAFVHAPTAVHFDTIKQLLEADIHVYVDKPISDQIAETEALVALAKEKNLILTCGFNRRFAPHVQALKAIPDKKMILIQKDRVQNFEDVRFAIYDLFIHILDAGLFLLDDPIESTHSTIIGKEGQLKRIVLTIQTKETTCIVAMNYEAGANQEVMEVQSLAGIQRVVDLNERHIKTPAGEQVIRFGDWENTLVKRGFDGVIREFITSLSTKLNPVSLDSALDSHRLCENLINNA</sequence>
<dbReference type="AlphaFoldDB" id="A0A6G7KA72"/>
<dbReference type="InterPro" id="IPR036291">
    <property type="entry name" value="NAD(P)-bd_dom_sf"/>
</dbReference>
<gene>
    <name evidence="3" type="ORF">G7057_06815</name>
</gene>
<dbReference type="KEGG" id="jar:G7057_06815"/>
<dbReference type="Pfam" id="PF21378">
    <property type="entry name" value="YceM-like_C"/>
    <property type="match status" value="1"/>
</dbReference>
<reference evidence="3 4" key="1">
    <citation type="journal article" date="2017" name="Int. J. Syst. Evol. Microbiol.">
        <title>Jeotgalibaca porci sp. nov. and Jeotgalibaca arthritidis sp. nov., isolated from pigs, and emended description of the genus Jeotgalibaca.</title>
        <authorList>
            <person name="Zamora L."/>
            <person name="Perez-Sancho M."/>
            <person name="Dominguez L."/>
            <person name="Fernandez-Garayzabal J.F."/>
            <person name="Vela A.I."/>
        </authorList>
    </citation>
    <scope>NUCLEOTIDE SEQUENCE [LARGE SCALE GENOMIC DNA]</scope>
    <source>
        <strain evidence="3 4">CECT 9157</strain>
    </source>
</reference>
<dbReference type="Gene3D" id="3.40.50.720">
    <property type="entry name" value="NAD(P)-binding Rossmann-like Domain"/>
    <property type="match status" value="1"/>
</dbReference>
<evidence type="ECO:0000313" key="4">
    <source>
        <dbReference type="Proteomes" id="UP000501451"/>
    </source>
</evidence>
<keyword evidence="4" id="KW-1185">Reference proteome</keyword>
<dbReference type="Pfam" id="PF01408">
    <property type="entry name" value="GFO_IDH_MocA"/>
    <property type="match status" value="1"/>
</dbReference>
<dbReference type="PANTHER" id="PTHR43708:SF4">
    <property type="entry name" value="OXIDOREDUCTASE YCEM-RELATED"/>
    <property type="match status" value="1"/>
</dbReference>
<feature type="domain" description="YceM-like C-terminal" evidence="2">
    <location>
        <begin position="134"/>
        <end position="239"/>
    </location>
</feature>